<reference evidence="4" key="1">
    <citation type="submission" date="2020-07" db="EMBL/GenBank/DDBJ databases">
        <title>Genome sequence and genetic diversity analysis of an under-domesticated orphan crop, white fonio (Digitaria exilis).</title>
        <authorList>
            <person name="Bennetzen J.L."/>
            <person name="Chen S."/>
            <person name="Ma X."/>
            <person name="Wang X."/>
            <person name="Yssel A.E.J."/>
            <person name="Chaluvadi S.R."/>
            <person name="Johnson M."/>
            <person name="Gangashetty P."/>
            <person name="Hamidou F."/>
            <person name="Sanogo M.D."/>
            <person name="Zwaenepoel A."/>
            <person name="Wallace J."/>
            <person name="Van De Peer Y."/>
            <person name="Van Deynze A."/>
        </authorList>
    </citation>
    <scope>NUCLEOTIDE SEQUENCE</scope>
    <source>
        <tissue evidence="4">Leaves</tissue>
    </source>
</reference>
<evidence type="ECO:0000313" key="4">
    <source>
        <dbReference type="EMBL" id="KAF8644708.1"/>
    </source>
</evidence>
<gene>
    <name evidence="4" type="ORF">HU200_066374</name>
</gene>
<dbReference type="Proteomes" id="UP000636709">
    <property type="component" value="Unassembled WGS sequence"/>
</dbReference>
<dbReference type="AlphaFoldDB" id="A0A835A6N7"/>
<comment type="caution">
    <text evidence="4">The sequence shown here is derived from an EMBL/GenBank/DDBJ whole genome shotgun (WGS) entry which is preliminary data.</text>
</comment>
<dbReference type="PANTHER" id="PTHR11926:SF1392">
    <property type="entry name" value="GLYCOSYLTRANSFERASE"/>
    <property type="match status" value="1"/>
</dbReference>
<protein>
    <recommendedName>
        <fullName evidence="6">Glycosyltransferase</fullName>
    </recommendedName>
</protein>
<dbReference type="OrthoDB" id="5835829at2759"/>
<sequence>MLHLSSALLDAGLHVTLLHTHHNLRRLSLLSPTAAPPHHPRLRLLSIPDGLPDHHPRSVATVMDLFHSMSNAGSEAYRAVLRRETSSSSPVTCVIADGTMPFAITVAEEVGVPAMAFRTESACGFLAYLSMPKLLDLGELPSPSDEPVRGVAGMDAGLLRRRDLPRVAPSDPDPVAVLRAVAATAARCAESRALILNTSTSMEAASVASIAAQVRGEVFAVGPLHATPAAAAEREVAGAGEEGGDCTAWLDGHADRSVVYMNLRSLTMVSRTELDELLHGLVDAGHPFLCVLRRDMVLDDDGEVVDVLRLAEKAVAIAGEERAMVTEWAAHRDVHGVLGHRAVGCFVTHAGWNSVLELAVEGVPAVCSPYFADQQTVSRFVGAVWGNGLDMKDAVCDREVVARMVRDAMESVEIREKAEAMARRLRMDVEKGGSSAKDLDRLVGFITELSSSAAAQQVQSSSGDEGVDKNSSSPLIA</sequence>
<dbReference type="GO" id="GO:0080043">
    <property type="term" value="F:quercetin 3-O-glucosyltransferase activity"/>
    <property type="evidence" value="ECO:0007669"/>
    <property type="project" value="TreeGrafter"/>
</dbReference>
<dbReference type="GO" id="GO:0080044">
    <property type="term" value="F:quercetin 7-O-glucosyltransferase activity"/>
    <property type="evidence" value="ECO:0007669"/>
    <property type="project" value="TreeGrafter"/>
</dbReference>
<keyword evidence="5" id="KW-1185">Reference proteome</keyword>
<dbReference type="Gene3D" id="3.40.50.2000">
    <property type="entry name" value="Glycogen Phosphorylase B"/>
    <property type="match status" value="2"/>
</dbReference>
<proteinExistence type="inferred from homology"/>
<evidence type="ECO:0000256" key="3">
    <source>
        <dbReference type="SAM" id="MobiDB-lite"/>
    </source>
</evidence>
<evidence type="ECO:0000256" key="2">
    <source>
        <dbReference type="ARBA" id="ARBA00022679"/>
    </source>
</evidence>
<keyword evidence="2" id="KW-0808">Transferase</keyword>
<evidence type="ECO:0008006" key="6">
    <source>
        <dbReference type="Google" id="ProtNLM"/>
    </source>
</evidence>
<comment type="similarity">
    <text evidence="1">Belongs to the UDP-glycosyltransferase family.</text>
</comment>
<dbReference type="CDD" id="cd03784">
    <property type="entry name" value="GT1_Gtf-like"/>
    <property type="match status" value="1"/>
</dbReference>
<organism evidence="4 5">
    <name type="scientific">Digitaria exilis</name>
    <dbReference type="NCBI Taxonomy" id="1010633"/>
    <lineage>
        <taxon>Eukaryota</taxon>
        <taxon>Viridiplantae</taxon>
        <taxon>Streptophyta</taxon>
        <taxon>Embryophyta</taxon>
        <taxon>Tracheophyta</taxon>
        <taxon>Spermatophyta</taxon>
        <taxon>Magnoliopsida</taxon>
        <taxon>Liliopsida</taxon>
        <taxon>Poales</taxon>
        <taxon>Poaceae</taxon>
        <taxon>PACMAD clade</taxon>
        <taxon>Panicoideae</taxon>
        <taxon>Panicodae</taxon>
        <taxon>Paniceae</taxon>
        <taxon>Anthephorinae</taxon>
        <taxon>Digitaria</taxon>
    </lineage>
</organism>
<dbReference type="Pfam" id="PF00201">
    <property type="entry name" value="UDPGT"/>
    <property type="match status" value="1"/>
</dbReference>
<dbReference type="EMBL" id="JACEFO010003067">
    <property type="protein sequence ID" value="KAF8644708.1"/>
    <property type="molecule type" value="Genomic_DNA"/>
</dbReference>
<name>A0A835A6N7_9POAL</name>
<evidence type="ECO:0000313" key="5">
    <source>
        <dbReference type="Proteomes" id="UP000636709"/>
    </source>
</evidence>
<accession>A0A835A6N7</accession>
<dbReference type="PANTHER" id="PTHR11926">
    <property type="entry name" value="GLUCOSYL/GLUCURONOSYL TRANSFERASES"/>
    <property type="match status" value="1"/>
</dbReference>
<evidence type="ECO:0000256" key="1">
    <source>
        <dbReference type="ARBA" id="ARBA00009995"/>
    </source>
</evidence>
<dbReference type="SUPFAM" id="SSF53756">
    <property type="entry name" value="UDP-Glycosyltransferase/glycogen phosphorylase"/>
    <property type="match status" value="1"/>
</dbReference>
<feature type="region of interest" description="Disordered" evidence="3">
    <location>
        <begin position="455"/>
        <end position="477"/>
    </location>
</feature>
<dbReference type="InterPro" id="IPR002213">
    <property type="entry name" value="UDP_glucos_trans"/>
</dbReference>